<name>A0A2A5J3U6_RHOSG</name>
<keyword evidence="1" id="KW-0812">Transmembrane</keyword>
<dbReference type="EMBL" id="NOVD01000033">
    <property type="protein sequence ID" value="PCK24268.1"/>
    <property type="molecule type" value="Genomic_DNA"/>
</dbReference>
<evidence type="ECO:0000313" key="2">
    <source>
        <dbReference type="EMBL" id="PCK24268.1"/>
    </source>
</evidence>
<keyword evidence="1" id="KW-1133">Transmembrane helix</keyword>
<evidence type="ECO:0008006" key="4">
    <source>
        <dbReference type="Google" id="ProtNLM"/>
    </source>
</evidence>
<accession>A0A2A5J3U6</accession>
<evidence type="ECO:0000256" key="1">
    <source>
        <dbReference type="SAM" id="Phobius"/>
    </source>
</evidence>
<feature type="transmembrane region" description="Helical" evidence="1">
    <location>
        <begin position="51"/>
        <end position="68"/>
    </location>
</feature>
<protein>
    <recommendedName>
        <fullName evidence="4">DUF3618 domain-containing protein</fullName>
    </recommendedName>
</protein>
<evidence type="ECO:0000313" key="3">
    <source>
        <dbReference type="Proteomes" id="UP000230886"/>
    </source>
</evidence>
<reference evidence="2 3" key="1">
    <citation type="submission" date="2017-07" db="EMBL/GenBank/DDBJ databases">
        <title>Draft sequence of Rhodococcus enclensis 23b-28.</title>
        <authorList>
            <person name="Besaury L."/>
            <person name="Sancelme M."/>
            <person name="Amato P."/>
            <person name="Lallement A."/>
            <person name="Delort A.-M."/>
        </authorList>
    </citation>
    <scope>NUCLEOTIDE SEQUENCE [LARGE SCALE GENOMIC DNA]</scope>
    <source>
        <strain evidence="2 3">23b-28</strain>
    </source>
</reference>
<comment type="caution">
    <text evidence="2">The sequence shown here is derived from an EMBL/GenBank/DDBJ whole genome shotgun (WGS) entry which is preliminary data.</text>
</comment>
<keyword evidence="1" id="KW-0472">Membrane</keyword>
<organism evidence="2 3">
    <name type="scientific">Rhodococcus qingshengii</name>
    <dbReference type="NCBI Taxonomy" id="334542"/>
    <lineage>
        <taxon>Bacteria</taxon>
        <taxon>Bacillati</taxon>
        <taxon>Actinomycetota</taxon>
        <taxon>Actinomycetes</taxon>
        <taxon>Mycobacteriales</taxon>
        <taxon>Nocardiaceae</taxon>
        <taxon>Rhodococcus</taxon>
        <taxon>Rhodococcus erythropolis group</taxon>
    </lineage>
</organism>
<sequence length="81" mass="8744">MSTTADGPDENVRAQREALAATVGALAEKANVPARVKGEVSRDVERVRQRPAAVAAALGLLVVFVLVLRRSKQRSRLTKHN</sequence>
<dbReference type="Proteomes" id="UP000230886">
    <property type="component" value="Unassembled WGS sequence"/>
</dbReference>
<dbReference type="AlphaFoldDB" id="A0A2A5J3U6"/>
<dbReference type="RefSeq" id="WP_024488114.1">
    <property type="nucleotide sequence ID" value="NZ_JBHOMV010000032.1"/>
</dbReference>
<proteinExistence type="predicted"/>
<gene>
    <name evidence="2" type="ORF">CHR55_26660</name>
</gene>